<dbReference type="Gene3D" id="3.40.190.10">
    <property type="entry name" value="Periplasmic binding protein-like II"/>
    <property type="match status" value="1"/>
</dbReference>
<comment type="caution">
    <text evidence="2">The sequence shown here is derived from an EMBL/GenBank/DDBJ whole genome shotgun (WGS) entry which is preliminary data.</text>
</comment>
<dbReference type="InterPro" id="IPR005064">
    <property type="entry name" value="BUG"/>
</dbReference>
<dbReference type="Proteomes" id="UP001501588">
    <property type="component" value="Unassembled WGS sequence"/>
</dbReference>
<evidence type="ECO:0000313" key="3">
    <source>
        <dbReference type="Proteomes" id="UP001501588"/>
    </source>
</evidence>
<dbReference type="Pfam" id="PF03401">
    <property type="entry name" value="TctC"/>
    <property type="match status" value="1"/>
</dbReference>
<dbReference type="Gene3D" id="3.40.190.150">
    <property type="entry name" value="Bordetella uptake gene, domain 1"/>
    <property type="match status" value="1"/>
</dbReference>
<name>A0ABP3QCX4_9PROT</name>
<evidence type="ECO:0000313" key="2">
    <source>
        <dbReference type="EMBL" id="GAA0585813.1"/>
    </source>
</evidence>
<reference evidence="3" key="1">
    <citation type="journal article" date="2019" name="Int. J. Syst. Evol. Microbiol.">
        <title>The Global Catalogue of Microorganisms (GCM) 10K type strain sequencing project: providing services to taxonomists for standard genome sequencing and annotation.</title>
        <authorList>
            <consortium name="The Broad Institute Genomics Platform"/>
            <consortium name="The Broad Institute Genome Sequencing Center for Infectious Disease"/>
            <person name="Wu L."/>
            <person name="Ma J."/>
        </authorList>
    </citation>
    <scope>NUCLEOTIDE SEQUENCE [LARGE SCALE GENOMIC DNA]</scope>
    <source>
        <strain evidence="3">JCM 9933</strain>
    </source>
</reference>
<gene>
    <name evidence="2" type="ORF">GCM10009416_25160</name>
</gene>
<proteinExistence type="inferred from homology"/>
<comment type="similarity">
    <text evidence="1">Belongs to the UPF0065 (bug) family.</text>
</comment>
<evidence type="ECO:0000256" key="1">
    <source>
        <dbReference type="ARBA" id="ARBA00006987"/>
    </source>
</evidence>
<organism evidence="2 3">
    <name type="scientific">Craurococcus roseus</name>
    <dbReference type="NCBI Taxonomy" id="77585"/>
    <lineage>
        <taxon>Bacteria</taxon>
        <taxon>Pseudomonadati</taxon>
        <taxon>Pseudomonadota</taxon>
        <taxon>Alphaproteobacteria</taxon>
        <taxon>Acetobacterales</taxon>
        <taxon>Acetobacteraceae</taxon>
        <taxon>Craurococcus</taxon>
    </lineage>
</organism>
<protein>
    <submittedName>
        <fullName evidence="2">Tripartite tricarboxylate transporter substrate binding protein</fullName>
    </submittedName>
</protein>
<dbReference type="PIRSF" id="PIRSF017082">
    <property type="entry name" value="YflP"/>
    <property type="match status" value="1"/>
</dbReference>
<dbReference type="EMBL" id="BAAAFZ010000034">
    <property type="protein sequence ID" value="GAA0585813.1"/>
    <property type="molecule type" value="Genomic_DNA"/>
</dbReference>
<sequence length="333" mass="34403">MAAGGTGRRRVFGAAAAAVAFRPARPAAAQQAQQPPWPRRPVRVVIPYAPGGGADTVGRILFGKLSELLDANFVIENRGGGAGTIGAAVAAQAAPDGHTVLHDATALSVNPALFEGRLPYDAARAFRPVFLAGRVPNLLLVHPDVPARSVAEVVALAKAAPGGLDFASSGNGTVQHMALEMFARAAGVQLNHIPYRGGSPALTDLIAGQVRFFFSNASASTGHARAGRVRAVAHTGSKPIAAFPDLPAVSDTFPGFEAHEWNGVLVPAGTPEAIVQRLSEGLNAAIRDPAVAERLAGLNVETAPNTPAEFAAFLAAETEKWGRVVRQSGIRPD</sequence>
<dbReference type="PANTHER" id="PTHR42928">
    <property type="entry name" value="TRICARBOXYLATE-BINDING PROTEIN"/>
    <property type="match status" value="1"/>
</dbReference>
<dbReference type="InterPro" id="IPR042100">
    <property type="entry name" value="Bug_dom1"/>
</dbReference>
<accession>A0ABP3QCX4</accession>
<dbReference type="PANTHER" id="PTHR42928:SF5">
    <property type="entry name" value="BLR1237 PROTEIN"/>
    <property type="match status" value="1"/>
</dbReference>
<dbReference type="SUPFAM" id="SSF53850">
    <property type="entry name" value="Periplasmic binding protein-like II"/>
    <property type="match status" value="1"/>
</dbReference>
<keyword evidence="3" id="KW-1185">Reference proteome</keyword>